<dbReference type="InterPro" id="IPR036457">
    <property type="entry name" value="PPM-type-like_dom_sf"/>
</dbReference>
<dbReference type="InterPro" id="IPR015655">
    <property type="entry name" value="PP2C"/>
</dbReference>
<dbReference type="GO" id="GO:0046872">
    <property type="term" value="F:metal ion binding"/>
    <property type="evidence" value="ECO:0007669"/>
    <property type="project" value="UniProtKB-KW"/>
</dbReference>
<evidence type="ECO:0000256" key="3">
    <source>
        <dbReference type="ARBA" id="ARBA00006702"/>
    </source>
</evidence>
<protein>
    <recommendedName>
        <fullName evidence="4">protein-serine/threonine phosphatase</fullName>
        <ecNumber evidence="4">3.1.3.16</ecNumber>
    </recommendedName>
</protein>
<dbReference type="GeneID" id="111016687"/>
<evidence type="ECO:0000259" key="12">
    <source>
        <dbReference type="PROSITE" id="PS51746"/>
    </source>
</evidence>
<dbReference type="SMART" id="SM00332">
    <property type="entry name" value="PP2Cc"/>
    <property type="match status" value="1"/>
</dbReference>
<evidence type="ECO:0000256" key="2">
    <source>
        <dbReference type="ARBA" id="ARBA00001946"/>
    </source>
</evidence>
<evidence type="ECO:0000256" key="11">
    <source>
        <dbReference type="ARBA" id="ARBA00048336"/>
    </source>
</evidence>
<evidence type="ECO:0000256" key="9">
    <source>
        <dbReference type="ARBA" id="ARBA00023211"/>
    </source>
</evidence>
<evidence type="ECO:0000256" key="8">
    <source>
        <dbReference type="ARBA" id="ARBA00022912"/>
    </source>
</evidence>
<evidence type="ECO:0000256" key="4">
    <source>
        <dbReference type="ARBA" id="ARBA00013081"/>
    </source>
</evidence>
<comment type="catalytic activity">
    <reaction evidence="10">
        <text>O-phospho-L-seryl-[protein] + H2O = L-seryl-[protein] + phosphate</text>
        <dbReference type="Rhea" id="RHEA:20629"/>
        <dbReference type="Rhea" id="RHEA-COMP:9863"/>
        <dbReference type="Rhea" id="RHEA-COMP:11604"/>
        <dbReference type="ChEBI" id="CHEBI:15377"/>
        <dbReference type="ChEBI" id="CHEBI:29999"/>
        <dbReference type="ChEBI" id="CHEBI:43474"/>
        <dbReference type="ChEBI" id="CHEBI:83421"/>
        <dbReference type="EC" id="3.1.3.16"/>
    </reaction>
</comment>
<dbReference type="CDD" id="cd00143">
    <property type="entry name" value="PP2Cc"/>
    <property type="match status" value="1"/>
</dbReference>
<keyword evidence="9" id="KW-0464">Manganese</keyword>
<dbReference type="RefSeq" id="XP_022147850.1">
    <property type="nucleotide sequence ID" value="XM_022292158.1"/>
</dbReference>
<dbReference type="FunFam" id="3.60.40.10:FF:000010">
    <property type="entry name" value="Probable protein phosphatase 2C 39"/>
    <property type="match status" value="1"/>
</dbReference>
<dbReference type="InterPro" id="IPR001932">
    <property type="entry name" value="PPM-type_phosphatase-like_dom"/>
</dbReference>
<evidence type="ECO:0000256" key="6">
    <source>
        <dbReference type="ARBA" id="ARBA00022801"/>
    </source>
</evidence>
<feature type="domain" description="PPM-type phosphatase" evidence="12">
    <location>
        <begin position="41"/>
        <end position="288"/>
    </location>
</feature>
<evidence type="ECO:0000313" key="13">
    <source>
        <dbReference type="Proteomes" id="UP000504603"/>
    </source>
</evidence>
<proteinExistence type="inferred from homology"/>
<keyword evidence="8" id="KW-0904">Protein phosphatase</keyword>
<evidence type="ECO:0000256" key="1">
    <source>
        <dbReference type="ARBA" id="ARBA00001936"/>
    </source>
</evidence>
<dbReference type="KEGG" id="mcha:111016687"/>
<accession>A0A6J1D1A3</accession>
<dbReference type="PANTHER" id="PTHR47992">
    <property type="entry name" value="PROTEIN PHOSPHATASE"/>
    <property type="match status" value="1"/>
</dbReference>
<gene>
    <name evidence="14" type="primary">LOC111016687</name>
</gene>
<dbReference type="Pfam" id="PF00481">
    <property type="entry name" value="PP2C"/>
    <property type="match status" value="1"/>
</dbReference>
<comment type="cofactor">
    <cofactor evidence="1">
        <name>Mn(2+)</name>
        <dbReference type="ChEBI" id="CHEBI:29035"/>
    </cofactor>
</comment>
<dbReference type="SUPFAM" id="SSF81606">
    <property type="entry name" value="PP2C-like"/>
    <property type="match status" value="1"/>
</dbReference>
<comment type="similarity">
    <text evidence="3">Belongs to the PP2C family.</text>
</comment>
<evidence type="ECO:0000256" key="5">
    <source>
        <dbReference type="ARBA" id="ARBA00022723"/>
    </source>
</evidence>
<evidence type="ECO:0000256" key="7">
    <source>
        <dbReference type="ARBA" id="ARBA00022842"/>
    </source>
</evidence>
<comment type="catalytic activity">
    <reaction evidence="11">
        <text>O-phospho-L-threonyl-[protein] + H2O = L-threonyl-[protein] + phosphate</text>
        <dbReference type="Rhea" id="RHEA:47004"/>
        <dbReference type="Rhea" id="RHEA-COMP:11060"/>
        <dbReference type="Rhea" id="RHEA-COMP:11605"/>
        <dbReference type="ChEBI" id="CHEBI:15377"/>
        <dbReference type="ChEBI" id="CHEBI:30013"/>
        <dbReference type="ChEBI" id="CHEBI:43474"/>
        <dbReference type="ChEBI" id="CHEBI:61977"/>
        <dbReference type="EC" id="3.1.3.16"/>
    </reaction>
</comment>
<evidence type="ECO:0000256" key="10">
    <source>
        <dbReference type="ARBA" id="ARBA00047761"/>
    </source>
</evidence>
<dbReference type="AlphaFoldDB" id="A0A6J1D1A3"/>
<dbReference type="PROSITE" id="PS51746">
    <property type="entry name" value="PPM_2"/>
    <property type="match status" value="1"/>
</dbReference>
<dbReference type="Gene3D" id="3.60.40.10">
    <property type="entry name" value="PPM-type phosphatase domain"/>
    <property type="match status" value="1"/>
</dbReference>
<comment type="cofactor">
    <cofactor evidence="2">
        <name>Mg(2+)</name>
        <dbReference type="ChEBI" id="CHEBI:18420"/>
    </cofactor>
</comment>
<keyword evidence="5" id="KW-0479">Metal-binding</keyword>
<dbReference type="OrthoDB" id="10264738at2759"/>
<dbReference type="GO" id="GO:0004722">
    <property type="term" value="F:protein serine/threonine phosphatase activity"/>
    <property type="evidence" value="ECO:0007669"/>
    <property type="project" value="UniProtKB-EC"/>
</dbReference>
<organism evidence="13 14">
    <name type="scientific">Momordica charantia</name>
    <name type="common">Bitter gourd</name>
    <name type="synonym">Balsam pear</name>
    <dbReference type="NCBI Taxonomy" id="3673"/>
    <lineage>
        <taxon>Eukaryota</taxon>
        <taxon>Viridiplantae</taxon>
        <taxon>Streptophyta</taxon>
        <taxon>Embryophyta</taxon>
        <taxon>Tracheophyta</taxon>
        <taxon>Spermatophyta</taxon>
        <taxon>Magnoliopsida</taxon>
        <taxon>eudicotyledons</taxon>
        <taxon>Gunneridae</taxon>
        <taxon>Pentapetalae</taxon>
        <taxon>rosids</taxon>
        <taxon>fabids</taxon>
        <taxon>Cucurbitales</taxon>
        <taxon>Cucurbitaceae</taxon>
        <taxon>Momordiceae</taxon>
        <taxon>Momordica</taxon>
    </lineage>
</organism>
<keyword evidence="7" id="KW-0460">Magnesium</keyword>
<keyword evidence="13" id="KW-1185">Reference proteome</keyword>
<name>A0A6J1D1A3_MOMCH</name>
<sequence>MTTGREILHKMKVKAGFCSSAGDAAGKGKAKASSKNCSNITHGCHLVKGKTNHPMEDYLVSDFKRVKEHDLGLFAIFDGHLGHDVANFLQNNLFDNILKEADFWSETRKAIKRAYKKTDDEILDKVKQLGKGGSTAVTAILIDGQKLVVANVGDSRAVLCKNGVAEQLSVDHEPSKEKREIESRGGFVSNIPGDVPRVDGQLAVARAFGDKSLKLHLSSEPDVEVKTVDETTEFMILASDGIWKVMTNREAVESIRHIKDANLAAKRLIDEAVSRKSKDDISCIVVRFQ</sequence>
<dbReference type="Proteomes" id="UP000504603">
    <property type="component" value="Unplaced"/>
</dbReference>
<keyword evidence="6" id="KW-0378">Hydrolase</keyword>
<dbReference type="EC" id="3.1.3.16" evidence="4"/>
<evidence type="ECO:0000313" key="14">
    <source>
        <dbReference type="RefSeq" id="XP_022147850.1"/>
    </source>
</evidence>
<reference evidence="14" key="1">
    <citation type="submission" date="2025-08" db="UniProtKB">
        <authorList>
            <consortium name="RefSeq"/>
        </authorList>
    </citation>
    <scope>IDENTIFICATION</scope>
    <source>
        <strain evidence="14">OHB3-1</strain>
    </source>
</reference>
<dbReference type="SMART" id="SM00331">
    <property type="entry name" value="PP2C_SIG"/>
    <property type="match status" value="1"/>
</dbReference>